<reference evidence="2" key="1">
    <citation type="journal article" date="2019" name="Sci. Rep.">
        <title>Draft genome of Tanacetum cinerariifolium, the natural source of mosquito coil.</title>
        <authorList>
            <person name="Yamashiro T."/>
            <person name="Shiraishi A."/>
            <person name="Satake H."/>
            <person name="Nakayama K."/>
        </authorList>
    </citation>
    <scope>NUCLEOTIDE SEQUENCE</scope>
</reference>
<dbReference type="EMBL" id="BKCJ010002564">
    <property type="protein sequence ID" value="GEU49439.1"/>
    <property type="molecule type" value="Genomic_DNA"/>
</dbReference>
<proteinExistence type="predicted"/>
<evidence type="ECO:0000313" key="2">
    <source>
        <dbReference type="EMBL" id="GEU49439.1"/>
    </source>
</evidence>
<organism evidence="2">
    <name type="scientific">Tanacetum cinerariifolium</name>
    <name type="common">Dalmatian daisy</name>
    <name type="synonym">Chrysanthemum cinerariifolium</name>
    <dbReference type="NCBI Taxonomy" id="118510"/>
    <lineage>
        <taxon>Eukaryota</taxon>
        <taxon>Viridiplantae</taxon>
        <taxon>Streptophyta</taxon>
        <taxon>Embryophyta</taxon>
        <taxon>Tracheophyta</taxon>
        <taxon>Spermatophyta</taxon>
        <taxon>Magnoliopsida</taxon>
        <taxon>eudicotyledons</taxon>
        <taxon>Gunneridae</taxon>
        <taxon>Pentapetalae</taxon>
        <taxon>asterids</taxon>
        <taxon>campanulids</taxon>
        <taxon>Asterales</taxon>
        <taxon>Asteraceae</taxon>
        <taxon>Asteroideae</taxon>
        <taxon>Anthemideae</taxon>
        <taxon>Anthemidinae</taxon>
        <taxon>Tanacetum</taxon>
    </lineage>
</organism>
<sequence length="539" mass="62200">MMDWLSIVEIDKVIHIMETDTVKLVVEIESFGMSSNDFDKETVSFEELQLMQADLSCVHALRKLHLYEIHVVPNFQENSDDEADERSSEECLRDLELEFHERALFANSKHFIKRKNKGLVAEMFNWDEEEVSYDEEMTQIKTYLKFINIDLKFVEEQRLNLLSKYNKIVFELNKGRDDLLIFKQAKLDAVTFQIQDTKLTKSNHALQEQLKEERKDIWSRDQHIELVNIIGEPTKGMLTRSMAAKLTTASASECLFANFLSEIEPKKVFINKKDELGTIIKNKARLVAQGLVKKKELTMMKPLHQWQGWKPSGYFFAYATYMNFIFSDGCQKCLPEWKTKRISLYPIDSSEARPLKEFIIKFIAKNGQKPLTLNYKAFCESTGLDYDHPYTEVVKAEHSKIATNEALVQKTPVLKTSFLMIWRILLTFFVQKGKKKSQTMTQPTPKSYGPKASEALSQKRKNSKAQMTSLIQASIKSLSEKEVQNVVKEDPALNKKVLEDAKVYNKNSSNLTELLTMVKNFDFPTLKAIVESLMAVVTA</sequence>
<accession>A0A6L2KKJ0</accession>
<feature type="region of interest" description="Disordered" evidence="1">
    <location>
        <begin position="437"/>
        <end position="459"/>
    </location>
</feature>
<gene>
    <name evidence="2" type="ORF">Tci_021417</name>
</gene>
<comment type="caution">
    <text evidence="2">The sequence shown here is derived from an EMBL/GenBank/DDBJ whole genome shotgun (WGS) entry which is preliminary data.</text>
</comment>
<protein>
    <submittedName>
        <fullName evidence="2">Retrovirus-related Pol polyprotein from transposon TNT 1-94</fullName>
    </submittedName>
</protein>
<name>A0A6L2KKJ0_TANCI</name>
<evidence type="ECO:0000256" key="1">
    <source>
        <dbReference type="SAM" id="MobiDB-lite"/>
    </source>
</evidence>
<dbReference type="AlphaFoldDB" id="A0A6L2KKJ0"/>